<evidence type="ECO:0000256" key="14">
    <source>
        <dbReference type="SAM" id="MobiDB-lite"/>
    </source>
</evidence>
<dbReference type="InterPro" id="IPR046347">
    <property type="entry name" value="bZIP_sf"/>
</dbReference>
<dbReference type="Gene3D" id="1.20.5.170">
    <property type="match status" value="1"/>
</dbReference>
<keyword evidence="5" id="KW-0256">Endoplasmic reticulum</keyword>
<evidence type="ECO:0000256" key="12">
    <source>
        <dbReference type="ARBA" id="ARBA00023242"/>
    </source>
</evidence>
<evidence type="ECO:0000256" key="2">
    <source>
        <dbReference type="ARBA" id="ARBA00004389"/>
    </source>
</evidence>
<feature type="domain" description="BZIP" evidence="16">
    <location>
        <begin position="200"/>
        <end position="260"/>
    </location>
</feature>
<dbReference type="EMBL" id="KC771289">
    <property type="protein sequence ID" value="AGO05993.1"/>
    <property type="molecule type" value="mRNA"/>
</dbReference>
<feature type="region of interest" description="Disordered" evidence="14">
    <location>
        <begin position="71"/>
        <end position="137"/>
    </location>
</feature>
<dbReference type="AlphaFoldDB" id="R9WW53"/>
<name>R9WW53_CAMSI</name>
<evidence type="ECO:0000256" key="8">
    <source>
        <dbReference type="ARBA" id="ARBA00023125"/>
    </source>
</evidence>
<sequence length="708" mass="76450">MADQSAAVDLIPPNPNPTDFDALAIPPLDSAFLSDSFFSDLALPFDADFDDLDFTFDDLYLPSDSEDFLNSFPSQFSSDPSPDASTILNSADQTSSQVSGDPEISEESGIKGSDVGSRVLNYSSPESETRNSGSAESGNFAIVDQKIEFEGEGKNFLSLKRKKGSEDVNFESRRMGKYRRSSSEGNANSPCGLNGNNEEDEKKKARLIRNRESAQLSRQRRKHYVGELEDKVRLMHSTIQDLNTRISYVIAENASLRQQLGGAMCPPPPGMYPHPPLAPLGYPWMPCPPYFVKPQGSQAPLVPIPKLKPQQSAPAPKAKKVESKKSESKTKKVASVSFLGLLLFILLFGGLVPMINVKFGGMRDRVPGGSDYLGNRFYDHHGGRVLPVDGNLNNSDPTIGTGLCSGRLGIGNNFTNTLHCGRGDVGRVDSNVECGGGLDEFVRPGNSSVPLVASLYVPRNDKLVRIDGNLIIHSILASEKAMASRQDREMVSSKETGLAVAGNMPPAIPLIGTNNGRHPNLYKSPSEQQRALGRGSVDKSNLKSTALDGKVQQWFQEGLAGSMLNSGMCTEVFRFDVSPAPGAIVPATSVMNVSTEHCQNTTHLFKGRNRRILHGAPIPLPSGQNNISKDNVGKNPQKDNFCGNNSRSSVVVSVLVDPREAGDGDGDGVMGPKSLSRIFVVVLMDSVKYVTYSCMLPLKGSGTYLMTT</sequence>
<dbReference type="GO" id="GO:0003677">
    <property type="term" value="F:DNA binding"/>
    <property type="evidence" value="ECO:0007669"/>
    <property type="project" value="UniProtKB-KW"/>
</dbReference>
<evidence type="ECO:0000256" key="10">
    <source>
        <dbReference type="ARBA" id="ARBA00023163"/>
    </source>
</evidence>
<evidence type="ECO:0000256" key="15">
    <source>
        <dbReference type="SAM" id="Phobius"/>
    </source>
</evidence>
<dbReference type="SUPFAM" id="SSF57959">
    <property type="entry name" value="Leucine zipper domain"/>
    <property type="match status" value="1"/>
</dbReference>
<evidence type="ECO:0000256" key="3">
    <source>
        <dbReference type="ARBA" id="ARBA00007163"/>
    </source>
</evidence>
<keyword evidence="8" id="KW-0238">DNA-binding</keyword>
<dbReference type="PANTHER" id="PTHR47416">
    <property type="entry name" value="BASIC-LEUCINE ZIPPER TRANSCRIPTION FACTOR F-RELATED"/>
    <property type="match status" value="1"/>
</dbReference>
<keyword evidence="11" id="KW-0325">Glycoprotein</keyword>
<keyword evidence="7" id="KW-0805">Transcription regulation</keyword>
<keyword evidence="9 15" id="KW-0472">Membrane</keyword>
<evidence type="ECO:0000313" key="17">
    <source>
        <dbReference type="EMBL" id="AGO05993.1"/>
    </source>
</evidence>
<feature type="compositionally biased region" description="Polar residues" evidence="14">
    <location>
        <begin position="183"/>
        <end position="196"/>
    </location>
</feature>
<comment type="subunit">
    <text evidence="13">Interacts with BZIP28.</text>
</comment>
<reference evidence="17" key="1">
    <citation type="submission" date="2013-03" db="EMBL/GenBank/DDBJ databases">
        <title>Molecular cloning of a full-length cDNA of the bZIP transcription factor family protein gene from Camellia sinensis (L.) O. Kuntze.</title>
        <authorList>
            <person name="Cao H.L."/>
            <person name="Wang X.C."/>
            <person name="Yang Y.J."/>
            <person name="Hao X.Y."/>
            <person name="Yue C."/>
        </authorList>
    </citation>
    <scope>NUCLEOTIDE SEQUENCE</scope>
    <source>
        <tissue evidence="17">Mature leaves</tissue>
    </source>
</reference>
<dbReference type="GO" id="GO:0003700">
    <property type="term" value="F:DNA-binding transcription factor activity"/>
    <property type="evidence" value="ECO:0007669"/>
    <property type="project" value="InterPro"/>
</dbReference>
<dbReference type="GO" id="GO:0005634">
    <property type="term" value="C:nucleus"/>
    <property type="evidence" value="ECO:0007669"/>
    <property type="project" value="UniProtKB-SubCell"/>
</dbReference>
<evidence type="ECO:0000256" key="1">
    <source>
        <dbReference type="ARBA" id="ARBA00004123"/>
    </source>
</evidence>
<feature type="compositionally biased region" description="Polar residues" evidence="14">
    <location>
        <begin position="120"/>
        <end position="137"/>
    </location>
</feature>
<comment type="subcellular location">
    <subcellularLocation>
        <location evidence="2">Endoplasmic reticulum membrane</location>
        <topology evidence="2">Single-pass membrane protein</topology>
    </subcellularLocation>
    <subcellularLocation>
        <location evidence="1">Nucleus</location>
    </subcellularLocation>
</comment>
<dbReference type="PROSITE" id="PS50217">
    <property type="entry name" value="BZIP"/>
    <property type="match status" value="1"/>
</dbReference>
<evidence type="ECO:0000256" key="7">
    <source>
        <dbReference type="ARBA" id="ARBA00023015"/>
    </source>
</evidence>
<dbReference type="PANTHER" id="PTHR47416:SF3">
    <property type="entry name" value="BZIP TRANSCRIPTION FACTOR 17-RELATED"/>
    <property type="match status" value="1"/>
</dbReference>
<evidence type="ECO:0000259" key="16">
    <source>
        <dbReference type="PROSITE" id="PS50217"/>
    </source>
</evidence>
<dbReference type="FunFam" id="1.20.5.170:FF:000085">
    <property type="entry name" value="bZIP transcription factor 49"/>
    <property type="match status" value="1"/>
</dbReference>
<dbReference type="GO" id="GO:0005789">
    <property type="term" value="C:endoplasmic reticulum membrane"/>
    <property type="evidence" value="ECO:0007669"/>
    <property type="project" value="UniProtKB-SubCell"/>
</dbReference>
<keyword evidence="12" id="KW-0539">Nucleus</keyword>
<evidence type="ECO:0000256" key="4">
    <source>
        <dbReference type="ARBA" id="ARBA00022692"/>
    </source>
</evidence>
<dbReference type="InterPro" id="IPR004827">
    <property type="entry name" value="bZIP"/>
</dbReference>
<keyword evidence="6 15" id="KW-1133">Transmembrane helix</keyword>
<protein>
    <submittedName>
        <fullName evidence="17">BZIP transcription factor family protein 9</fullName>
    </submittedName>
</protein>
<dbReference type="SMART" id="SM00338">
    <property type="entry name" value="BRLZ"/>
    <property type="match status" value="1"/>
</dbReference>
<keyword evidence="10" id="KW-0804">Transcription</keyword>
<comment type="similarity">
    <text evidence="3">Belongs to the bZIP family.</text>
</comment>
<dbReference type="GO" id="GO:0006950">
    <property type="term" value="P:response to stress"/>
    <property type="evidence" value="ECO:0007669"/>
    <property type="project" value="UniProtKB-ARBA"/>
</dbReference>
<feature type="compositionally biased region" description="Polar residues" evidence="14">
    <location>
        <begin position="86"/>
        <end position="99"/>
    </location>
</feature>
<keyword evidence="4 15" id="KW-0812">Transmembrane</keyword>
<evidence type="ECO:0000256" key="9">
    <source>
        <dbReference type="ARBA" id="ARBA00023136"/>
    </source>
</evidence>
<evidence type="ECO:0000256" key="6">
    <source>
        <dbReference type="ARBA" id="ARBA00022989"/>
    </source>
</evidence>
<dbReference type="Pfam" id="PF00170">
    <property type="entry name" value="bZIP_1"/>
    <property type="match status" value="1"/>
</dbReference>
<evidence type="ECO:0000256" key="11">
    <source>
        <dbReference type="ARBA" id="ARBA00023180"/>
    </source>
</evidence>
<accession>R9WW53</accession>
<feature type="region of interest" description="Disordered" evidence="14">
    <location>
        <begin position="301"/>
        <end position="327"/>
    </location>
</feature>
<feature type="region of interest" description="Disordered" evidence="14">
    <location>
        <begin position="174"/>
        <end position="204"/>
    </location>
</feature>
<feature type="transmembrane region" description="Helical" evidence="15">
    <location>
        <begin position="333"/>
        <end position="355"/>
    </location>
</feature>
<evidence type="ECO:0000256" key="13">
    <source>
        <dbReference type="ARBA" id="ARBA00065888"/>
    </source>
</evidence>
<dbReference type="CDD" id="cd14704">
    <property type="entry name" value="bZIP_HY5-like"/>
    <property type="match status" value="1"/>
</dbReference>
<feature type="compositionally biased region" description="Low complexity" evidence="14">
    <location>
        <begin position="71"/>
        <end position="85"/>
    </location>
</feature>
<proteinExistence type="evidence at transcript level"/>
<evidence type="ECO:0000256" key="5">
    <source>
        <dbReference type="ARBA" id="ARBA00022824"/>
    </source>
</evidence>
<organism evidence="17">
    <name type="scientific">Camellia sinensis</name>
    <name type="common">Tea plant</name>
    <name type="synonym">Thea sinensis</name>
    <dbReference type="NCBI Taxonomy" id="4442"/>
    <lineage>
        <taxon>Eukaryota</taxon>
        <taxon>Viridiplantae</taxon>
        <taxon>Streptophyta</taxon>
        <taxon>Embryophyta</taxon>
        <taxon>Tracheophyta</taxon>
        <taxon>Spermatophyta</taxon>
        <taxon>Magnoliopsida</taxon>
        <taxon>eudicotyledons</taxon>
        <taxon>Gunneridae</taxon>
        <taxon>Pentapetalae</taxon>
        <taxon>asterids</taxon>
        <taxon>Ericales</taxon>
        <taxon>Theaceae</taxon>
        <taxon>Camellia</taxon>
    </lineage>
</organism>